<dbReference type="AlphaFoldDB" id="A0AA96Q9M1"/>
<organism evidence="2">
    <name type="scientific">Cyanopterus ninghais</name>
    <dbReference type="NCBI Taxonomy" id="3079913"/>
    <lineage>
        <taxon>Eukaryota</taxon>
        <taxon>Metazoa</taxon>
        <taxon>Ecdysozoa</taxon>
        <taxon>Arthropoda</taxon>
        <taxon>Hexapoda</taxon>
        <taxon>Insecta</taxon>
        <taxon>Pterygota</taxon>
        <taxon>Neoptera</taxon>
        <taxon>Endopterygota</taxon>
        <taxon>Hymenoptera</taxon>
        <taxon>Apocrita</taxon>
        <taxon>Ichneumonoidea</taxon>
        <taxon>Braconidae</taxon>
        <taxon>Braconinae</taxon>
        <taxon>Cyanopterus</taxon>
    </lineage>
</organism>
<sequence>MPQMSPMDWLFLSLFFLLIYFIVFLMTYFYMKINFYKLIYYNKKFKLQNLYKMKWY</sequence>
<feature type="transmembrane region" description="Helical" evidence="1">
    <location>
        <begin position="12"/>
        <end position="31"/>
    </location>
</feature>
<geneLocation type="mitochondrion" evidence="2"/>
<accession>A0AA96Q9M1</accession>
<keyword evidence="1" id="KW-0472">Membrane</keyword>
<gene>
    <name evidence="2" type="primary">ATP8</name>
</gene>
<protein>
    <submittedName>
        <fullName evidence="2">ATP synthase F0 subunit 8</fullName>
    </submittedName>
</protein>
<evidence type="ECO:0000256" key="1">
    <source>
        <dbReference type="SAM" id="Phobius"/>
    </source>
</evidence>
<reference evidence="2" key="1">
    <citation type="submission" date="2023-09" db="EMBL/GenBank/DDBJ databases">
        <title>The complete mitochondrial genome of Cyanopterus ninghais.</title>
        <authorList>
            <person name="Wang S."/>
            <person name="Wei K."/>
        </authorList>
    </citation>
    <scope>NUCLEOTIDE SEQUENCE</scope>
</reference>
<dbReference type="EMBL" id="OR525636">
    <property type="protein sequence ID" value="WNV65525.1"/>
    <property type="molecule type" value="Genomic_DNA"/>
</dbReference>
<keyword evidence="1" id="KW-1133">Transmembrane helix</keyword>
<evidence type="ECO:0000313" key="2">
    <source>
        <dbReference type="EMBL" id="WNV65525.1"/>
    </source>
</evidence>
<keyword evidence="1" id="KW-0812">Transmembrane</keyword>
<name>A0AA96Q9M1_9HYME</name>
<keyword evidence="2" id="KW-0496">Mitochondrion</keyword>
<proteinExistence type="predicted"/>